<feature type="compositionally biased region" description="Low complexity" evidence="1">
    <location>
        <begin position="1"/>
        <end position="17"/>
    </location>
</feature>
<dbReference type="GO" id="GO:0008757">
    <property type="term" value="F:S-adenosylmethionine-dependent methyltransferase activity"/>
    <property type="evidence" value="ECO:0007669"/>
    <property type="project" value="UniProtKB-ARBA"/>
</dbReference>
<dbReference type="EMBL" id="QCYY01000601">
    <property type="protein sequence ID" value="ROT84053.1"/>
    <property type="molecule type" value="Genomic_DNA"/>
</dbReference>
<evidence type="ECO:0000259" key="2">
    <source>
        <dbReference type="Pfam" id="PF21549"/>
    </source>
</evidence>
<dbReference type="Pfam" id="PF21549">
    <property type="entry name" value="PRDM2_PR"/>
    <property type="match status" value="1"/>
</dbReference>
<evidence type="ECO:0000313" key="4">
    <source>
        <dbReference type="Proteomes" id="UP000283509"/>
    </source>
</evidence>
<evidence type="ECO:0000256" key="1">
    <source>
        <dbReference type="SAM" id="MobiDB-lite"/>
    </source>
</evidence>
<gene>
    <name evidence="3" type="ORF">C7M84_022762</name>
</gene>
<feature type="region of interest" description="Disordered" evidence="1">
    <location>
        <begin position="1"/>
        <end position="50"/>
    </location>
</feature>
<dbReference type="InterPro" id="IPR046341">
    <property type="entry name" value="SET_dom_sf"/>
</dbReference>
<keyword evidence="4" id="KW-1185">Reference proteome</keyword>
<evidence type="ECO:0000313" key="3">
    <source>
        <dbReference type="EMBL" id="ROT84053.1"/>
    </source>
</evidence>
<accession>A0A423U5S8</accession>
<dbReference type="GO" id="GO:0008276">
    <property type="term" value="F:protein methyltransferase activity"/>
    <property type="evidence" value="ECO:0007669"/>
    <property type="project" value="UniProtKB-ARBA"/>
</dbReference>
<dbReference type="Gene3D" id="2.170.270.10">
    <property type="entry name" value="SET domain"/>
    <property type="match status" value="1"/>
</dbReference>
<organism evidence="3 4">
    <name type="scientific">Penaeus vannamei</name>
    <name type="common">Whiteleg shrimp</name>
    <name type="synonym">Litopenaeus vannamei</name>
    <dbReference type="NCBI Taxonomy" id="6689"/>
    <lineage>
        <taxon>Eukaryota</taxon>
        <taxon>Metazoa</taxon>
        <taxon>Ecdysozoa</taxon>
        <taxon>Arthropoda</taxon>
        <taxon>Crustacea</taxon>
        <taxon>Multicrustacea</taxon>
        <taxon>Malacostraca</taxon>
        <taxon>Eumalacostraca</taxon>
        <taxon>Eucarida</taxon>
        <taxon>Decapoda</taxon>
        <taxon>Dendrobranchiata</taxon>
        <taxon>Penaeoidea</taxon>
        <taxon>Penaeidae</taxon>
        <taxon>Penaeus</taxon>
    </lineage>
</organism>
<dbReference type="OrthoDB" id="6368961at2759"/>
<dbReference type="InterPro" id="IPR001214">
    <property type="entry name" value="SET_dom"/>
</dbReference>
<name>A0A423U5S8_PENVA</name>
<comment type="caution">
    <text evidence="3">The sequence shown here is derived from an EMBL/GenBank/DDBJ whole genome shotgun (WGS) entry which is preliminary data.</text>
</comment>
<dbReference type="AlphaFoldDB" id="A0A423U5S8"/>
<sequence length="327" mass="35381">MSFRRPSSPSPRAAHSSPRPPIISPGRPSSPRAAHHLPGPFISPGRPSSPRAIISRAAHHLPGPPVAPRETPRLYESREVAALEVRAPPMDVLAPAVKHGRRGRARGGRAAAIRIKLCGECGARHVAGTCPFSRPTHVLPDTCPPPAHAHLHSGGLEVQPQQNGVIRPGSPGCYARASLRPGLALERRVPGRQVEVVVARAPITRYTQLGPVVGAPVRERDIPDDFCMVNLWEVFSGEGKRYLSTVDPRRSNWTRYLRPAPDRDSANLVVVPRPMLEPGEETSGVGGNVGGVGVFLITTQDVSVGQELMFWAHDPTLAWSRKKMEKT</sequence>
<proteinExistence type="predicted"/>
<dbReference type="GO" id="GO:0008170">
    <property type="term" value="F:N-methyltransferase activity"/>
    <property type="evidence" value="ECO:0007669"/>
    <property type="project" value="UniProtKB-ARBA"/>
</dbReference>
<reference evidence="3 4" key="2">
    <citation type="submission" date="2019-01" db="EMBL/GenBank/DDBJ databases">
        <title>The decoding of complex shrimp genome reveals the adaptation for benthos swimmer, frequently molting mechanism and breeding impact on genome.</title>
        <authorList>
            <person name="Sun Y."/>
            <person name="Gao Y."/>
            <person name="Yu Y."/>
        </authorList>
    </citation>
    <scope>NUCLEOTIDE SEQUENCE [LARGE SCALE GENOMIC DNA]</scope>
    <source>
        <tissue evidence="3">Muscle</tissue>
    </source>
</reference>
<reference evidence="3 4" key="1">
    <citation type="submission" date="2018-04" db="EMBL/GenBank/DDBJ databases">
        <authorList>
            <person name="Zhang X."/>
            <person name="Yuan J."/>
            <person name="Li F."/>
            <person name="Xiang J."/>
        </authorList>
    </citation>
    <scope>NUCLEOTIDE SEQUENCE [LARGE SCALE GENOMIC DNA]</scope>
    <source>
        <tissue evidence="3">Muscle</tissue>
    </source>
</reference>
<dbReference type="Proteomes" id="UP000283509">
    <property type="component" value="Unassembled WGS sequence"/>
</dbReference>
<protein>
    <submittedName>
        <fullName evidence="3">PR domain zinc finger protein 4</fullName>
    </submittedName>
</protein>
<feature type="non-terminal residue" evidence="3">
    <location>
        <position position="327"/>
    </location>
</feature>
<feature type="domain" description="SET" evidence="2">
    <location>
        <begin position="187"/>
        <end position="271"/>
    </location>
</feature>